<evidence type="ECO:0000256" key="1">
    <source>
        <dbReference type="ARBA" id="ARBA00004370"/>
    </source>
</evidence>
<proteinExistence type="predicted"/>
<dbReference type="GO" id="GO:0016787">
    <property type="term" value="F:hydrolase activity"/>
    <property type="evidence" value="ECO:0007669"/>
    <property type="project" value="UniProtKB-KW"/>
</dbReference>
<dbReference type="PANTHER" id="PTHR10161:SF14">
    <property type="entry name" value="TARTRATE-RESISTANT ACID PHOSPHATASE TYPE 5"/>
    <property type="match status" value="1"/>
</dbReference>
<evidence type="ECO:0000256" key="2">
    <source>
        <dbReference type="ARBA" id="ARBA00022729"/>
    </source>
</evidence>
<dbReference type="InterPro" id="IPR004843">
    <property type="entry name" value="Calcineurin-like_PHP"/>
</dbReference>
<evidence type="ECO:0000259" key="7">
    <source>
        <dbReference type="Pfam" id="PF01103"/>
    </source>
</evidence>
<feature type="chain" id="PRO_5016440335" evidence="5">
    <location>
        <begin position="22"/>
        <end position="1203"/>
    </location>
</feature>
<dbReference type="InterPro" id="IPR051558">
    <property type="entry name" value="Metallophosphoesterase_PAP"/>
</dbReference>
<organism evidence="8 9">
    <name type="scientific">Pedobacter nutrimenti</name>
    <dbReference type="NCBI Taxonomy" id="1241337"/>
    <lineage>
        <taxon>Bacteria</taxon>
        <taxon>Pseudomonadati</taxon>
        <taxon>Bacteroidota</taxon>
        <taxon>Sphingobacteriia</taxon>
        <taxon>Sphingobacteriales</taxon>
        <taxon>Sphingobacteriaceae</taxon>
        <taxon>Pedobacter</taxon>
    </lineage>
</organism>
<dbReference type="Gene3D" id="2.40.160.50">
    <property type="entry name" value="membrane protein fhac: a member of the omp85/tpsb transporter family"/>
    <property type="match status" value="1"/>
</dbReference>
<keyword evidence="9" id="KW-1185">Reference proteome</keyword>
<dbReference type="InterPro" id="IPR029052">
    <property type="entry name" value="Metallo-depent_PP-like"/>
</dbReference>
<evidence type="ECO:0000259" key="6">
    <source>
        <dbReference type="Pfam" id="PF00149"/>
    </source>
</evidence>
<evidence type="ECO:0000256" key="3">
    <source>
        <dbReference type="ARBA" id="ARBA00022801"/>
    </source>
</evidence>
<dbReference type="Gene3D" id="3.60.21.10">
    <property type="match status" value="1"/>
</dbReference>
<comment type="subcellular location">
    <subcellularLocation>
        <location evidence="1">Membrane</location>
    </subcellularLocation>
</comment>
<sequence length="1203" mass="135137">MKRWLLLLIGLVLLNASKAQVPDTIYSRVILIGDAGEMDIAQKAVLRHAADHIIKGKTTVMYLGDNIYPKGMGLPGSKEEETTKKILQSQYQPMRAQGAPVYFVPGNHDWDKMGPDGLAKIKRQWEFLEEQQDSLLKLIPRNGCPDPVEINVSAELVIIAFDSEWWLFPFNKDNPEAECDCSSRQAVLDRMAELLDKNKNKVILLASHHPFQSYGSHGGRFSLKDHVFPFTALNSNLWIPLPVLGSLYPFLRSTFPTPEDLGNPLYKYMIKSVSQVFKGFPNVIYVAGHEHGLQFIKDKSVQVVSGAGAKNSYAVKGKHALYANAKQGYVMADQLSGKRMKFTYFAETDSGIREVFQYIQAYTPVESKMAGIAEPIKGDSIDVKLHPAYDQVGKFHRLLFGENYRKEWAAQTRLPVIRLSEIYGGLSPVKTGGGFQTNSLRLVDKQGKEWVLRSVMKSPEKILPEALRETFAKDWVNDAMSAQHPYSALVVPPMAIAAGVPHATPIIGVVSADPNLGKYSKLFVNQVCLLEEREPTGDSDNTPKMIRHMNKDNDYNVDGRAFLRARLLDLLIGDWDRHSDQWRWTKEEKKGEDLYSPVPRDRDQVMYTNQGILPYLAARSWLAPNLQGFGGKIKDIRYSLWKTMFLGRYPASQIPHEEWTAIVQEFVKSQTDQVLEAGLKRLPASAYGLRHDVLLKQLKERRDNIPAAMEEYYRFINKIVDIHASGKNELVHLKGTPDKGINVVLNKVNKKGVVQDTLMNKTYTPEFTKEIRLYMGGGEDKIVLDNATSSIKLKIVDSTGRKTVEVLQAKRKVALYDRGKKLTLMGDSSRLKLHLSKDSANTAFLPVNLMNVTMPLVTVEANPDDGFLLGLGFKRTHQESFRKLPYNDVQEFFVSHSFSTKAFKIRYSGEWIQAIGSADLLVKAAVNAPENSLNFFGRGNETVFNKTGDYKTFYRARFSTYQVDPALRWKSLSGMSFSAGPSFQFYRYSADDNTGRFISQPSGIGSYDSLTLGKDKLFAGLVANFTNDKRNSKILPAWGSYVNIRLQGYTGLNGYSKSFVQLIPEVALYKSFNTRGTIVLAERFGGGLTFGKTAFYQSLFLGGQSNLYGFRQNRFAGQHMAYNNLELRAKIGDFVSYLVPGQVGVIGFYDIGRVWENGESSGRWHNGTGAGIYATAAQYAVVKFIMGHSTEGWYPNFNVGMRF</sequence>
<dbReference type="Pfam" id="PF01103">
    <property type="entry name" value="Omp85"/>
    <property type="match status" value="1"/>
</dbReference>
<evidence type="ECO:0000313" key="8">
    <source>
        <dbReference type="EMBL" id="PYF71550.1"/>
    </source>
</evidence>
<accession>A0A318UDK8</accession>
<dbReference type="SUPFAM" id="SSF56300">
    <property type="entry name" value="Metallo-dependent phosphatases"/>
    <property type="match status" value="1"/>
</dbReference>
<feature type="domain" description="Calcineurin-like phosphoesterase" evidence="6">
    <location>
        <begin position="28"/>
        <end position="224"/>
    </location>
</feature>
<feature type="signal peptide" evidence="5">
    <location>
        <begin position="1"/>
        <end position="21"/>
    </location>
</feature>
<dbReference type="InterPro" id="IPR000184">
    <property type="entry name" value="Bac_surfAg_D15"/>
</dbReference>
<reference evidence="8 9" key="1">
    <citation type="submission" date="2018-06" db="EMBL/GenBank/DDBJ databases">
        <title>Genomic Encyclopedia of Archaeal and Bacterial Type Strains, Phase II (KMG-II): from individual species to whole genera.</title>
        <authorList>
            <person name="Goeker M."/>
        </authorList>
    </citation>
    <scope>NUCLEOTIDE SEQUENCE [LARGE SCALE GENOMIC DNA]</scope>
    <source>
        <strain evidence="8 9">DSM 27372</strain>
    </source>
</reference>
<dbReference type="GO" id="GO:0019867">
    <property type="term" value="C:outer membrane"/>
    <property type="evidence" value="ECO:0007669"/>
    <property type="project" value="InterPro"/>
</dbReference>
<dbReference type="AlphaFoldDB" id="A0A318UDK8"/>
<dbReference type="EMBL" id="QKLU01000007">
    <property type="protein sequence ID" value="PYF71550.1"/>
    <property type="molecule type" value="Genomic_DNA"/>
</dbReference>
<protein>
    <submittedName>
        <fullName evidence="8">Surface antigen-like protein</fullName>
    </submittedName>
</protein>
<dbReference type="OrthoDB" id="333971at2"/>
<evidence type="ECO:0000256" key="5">
    <source>
        <dbReference type="SAM" id="SignalP"/>
    </source>
</evidence>
<gene>
    <name evidence="8" type="ORF">B0O44_107165</name>
</gene>
<feature type="domain" description="Bacterial surface antigen (D15)" evidence="7">
    <location>
        <begin position="973"/>
        <end position="1166"/>
    </location>
</feature>
<dbReference type="Proteomes" id="UP000248198">
    <property type="component" value="Unassembled WGS sequence"/>
</dbReference>
<dbReference type="PANTHER" id="PTHR10161">
    <property type="entry name" value="TARTRATE-RESISTANT ACID PHOSPHATASE TYPE 5"/>
    <property type="match status" value="1"/>
</dbReference>
<comment type="caution">
    <text evidence="8">The sequence shown here is derived from an EMBL/GenBank/DDBJ whole genome shotgun (WGS) entry which is preliminary data.</text>
</comment>
<evidence type="ECO:0000313" key="9">
    <source>
        <dbReference type="Proteomes" id="UP000248198"/>
    </source>
</evidence>
<dbReference type="Pfam" id="PF00149">
    <property type="entry name" value="Metallophos"/>
    <property type="match status" value="1"/>
</dbReference>
<keyword evidence="3" id="KW-0378">Hydrolase</keyword>
<keyword evidence="2 5" id="KW-0732">Signal</keyword>
<name>A0A318UDK8_9SPHI</name>
<keyword evidence="4" id="KW-0472">Membrane</keyword>
<evidence type="ECO:0000256" key="4">
    <source>
        <dbReference type="ARBA" id="ARBA00023136"/>
    </source>
</evidence>
<dbReference type="RefSeq" id="WP_110833693.1">
    <property type="nucleotide sequence ID" value="NZ_QKLU01000007.1"/>
</dbReference>